<organism evidence="1 2">
    <name type="scientific">Elysia marginata</name>
    <dbReference type="NCBI Taxonomy" id="1093978"/>
    <lineage>
        <taxon>Eukaryota</taxon>
        <taxon>Metazoa</taxon>
        <taxon>Spiralia</taxon>
        <taxon>Lophotrochozoa</taxon>
        <taxon>Mollusca</taxon>
        <taxon>Gastropoda</taxon>
        <taxon>Heterobranchia</taxon>
        <taxon>Euthyneura</taxon>
        <taxon>Panpulmonata</taxon>
        <taxon>Sacoglossa</taxon>
        <taxon>Placobranchoidea</taxon>
        <taxon>Plakobranchidae</taxon>
        <taxon>Elysia</taxon>
    </lineage>
</organism>
<gene>
    <name evidence="1" type="ORF">ElyMa_006090600</name>
</gene>
<accession>A0AAV4GRI3</accession>
<keyword evidence="2" id="KW-1185">Reference proteome</keyword>
<dbReference type="Proteomes" id="UP000762676">
    <property type="component" value="Unassembled WGS sequence"/>
</dbReference>
<dbReference type="EMBL" id="BMAT01012202">
    <property type="protein sequence ID" value="GFR87977.1"/>
    <property type="molecule type" value="Genomic_DNA"/>
</dbReference>
<evidence type="ECO:0000313" key="2">
    <source>
        <dbReference type="Proteomes" id="UP000762676"/>
    </source>
</evidence>
<comment type="caution">
    <text evidence="1">The sequence shown here is derived from an EMBL/GenBank/DDBJ whole genome shotgun (WGS) entry which is preliminary data.</text>
</comment>
<proteinExistence type="predicted"/>
<sequence>MIGILTCPKLNENIQGIDEVTNIIQAEPQDEEAALELQEHGAGDDEDDVVEDCHGDDEQPAVVERIRWVHKEVCPVPFVFF</sequence>
<evidence type="ECO:0000313" key="1">
    <source>
        <dbReference type="EMBL" id="GFR87977.1"/>
    </source>
</evidence>
<reference evidence="1 2" key="1">
    <citation type="journal article" date="2021" name="Elife">
        <title>Chloroplast acquisition without the gene transfer in kleptoplastic sea slugs, Plakobranchus ocellatus.</title>
        <authorList>
            <person name="Maeda T."/>
            <person name="Takahashi S."/>
            <person name="Yoshida T."/>
            <person name="Shimamura S."/>
            <person name="Takaki Y."/>
            <person name="Nagai Y."/>
            <person name="Toyoda A."/>
            <person name="Suzuki Y."/>
            <person name="Arimoto A."/>
            <person name="Ishii H."/>
            <person name="Satoh N."/>
            <person name="Nishiyama T."/>
            <person name="Hasebe M."/>
            <person name="Maruyama T."/>
            <person name="Minagawa J."/>
            <person name="Obokata J."/>
            <person name="Shigenobu S."/>
        </authorList>
    </citation>
    <scope>NUCLEOTIDE SEQUENCE [LARGE SCALE GENOMIC DNA]</scope>
</reference>
<name>A0AAV4GRI3_9GAST</name>
<dbReference type="AlphaFoldDB" id="A0AAV4GRI3"/>
<protein>
    <submittedName>
        <fullName evidence="1">Uncharacterized protein</fullName>
    </submittedName>
</protein>